<protein>
    <submittedName>
        <fullName evidence="5">Calcineurin-like phosphoesterase domain-containing protein</fullName>
    </submittedName>
</protein>
<dbReference type="WBParaSite" id="PDA_v2.g1799.t1">
    <property type="protein sequence ID" value="PDA_v2.g1799.t1"/>
    <property type="gene ID" value="PDA_v2.g1799"/>
</dbReference>
<keyword evidence="2" id="KW-0812">Transmembrane</keyword>
<keyword evidence="4" id="KW-1185">Reference proteome</keyword>
<feature type="region of interest" description="Disordered" evidence="1">
    <location>
        <begin position="24"/>
        <end position="46"/>
    </location>
</feature>
<dbReference type="PANTHER" id="PTHR31302:SF0">
    <property type="entry name" value="TRANSMEMBRANE PROTEIN WITH METALLOPHOSPHOESTERASE DOMAIN"/>
    <property type="match status" value="1"/>
</dbReference>
<feature type="compositionally biased region" description="Polar residues" evidence="1">
    <location>
        <begin position="26"/>
        <end position="39"/>
    </location>
</feature>
<evidence type="ECO:0000313" key="4">
    <source>
        <dbReference type="Proteomes" id="UP000887578"/>
    </source>
</evidence>
<dbReference type="Gene3D" id="3.60.21.10">
    <property type="match status" value="1"/>
</dbReference>
<dbReference type="SUPFAM" id="SSF56300">
    <property type="entry name" value="Metallo-dependent phosphatases"/>
    <property type="match status" value="1"/>
</dbReference>
<evidence type="ECO:0000259" key="3">
    <source>
        <dbReference type="Pfam" id="PF00149"/>
    </source>
</evidence>
<dbReference type="Pfam" id="PF00149">
    <property type="entry name" value="Metallophos"/>
    <property type="match status" value="1"/>
</dbReference>
<feature type="transmembrane region" description="Helical" evidence="2">
    <location>
        <begin position="176"/>
        <end position="199"/>
    </location>
</feature>
<sequence>MQSSQTIDTLKNRLPLMQNLDGSGGTNRISPMENQQQGPSPEGEDQRKCSRIANIKQKVYSGHIYYCLVVMLIISTIFNLFFKLFRTIKFEFLARIFEFLFFESLLAILSFLAYKRTSLIHFNSLSLAKSRLLHRILQIFMVLIIFATHFSPIFSVVPLPDDELVTTTCYLAFGFWIHYGAFLLLLILVECFSTIVLWLKTKWSWKALHSIVPVIRQPLFTSENMHTIVALLLAIFFTIEGLYSTSVKPTIKNLHIKINNLPSEFEDFRIAMVSDIHAGPSVGKQRVFEIVETVNSLNPDAIAIVGDFVDGYIKNMANRIEPFKHFHAPYGVYGALGNHDYFFEPVDNWITYFSEKLGIKMLVNDAVILKKDGKELCFVGTDDLLADFLNVRGHILDVEQALSQCPVNISTIVMAHQPNGAAKVLREITRLNRRVDLILSGHTHAGQMFITLPFGYLFNLYFFGHYFYAPTDTQIYVSSGINYWGPPLKMFPSLCEIVNIRLLKG</sequence>
<dbReference type="GO" id="GO:0016787">
    <property type="term" value="F:hydrolase activity"/>
    <property type="evidence" value="ECO:0007669"/>
    <property type="project" value="InterPro"/>
</dbReference>
<evidence type="ECO:0000256" key="1">
    <source>
        <dbReference type="SAM" id="MobiDB-lite"/>
    </source>
</evidence>
<accession>A0A914PJA6</accession>
<dbReference type="PANTHER" id="PTHR31302">
    <property type="entry name" value="TRANSMEMBRANE PROTEIN WITH METALLOPHOSPHOESTERASE DOMAIN-RELATED"/>
    <property type="match status" value="1"/>
</dbReference>
<evidence type="ECO:0000256" key="2">
    <source>
        <dbReference type="SAM" id="Phobius"/>
    </source>
</evidence>
<dbReference type="InterPro" id="IPR004843">
    <property type="entry name" value="Calcineurin-like_PHP"/>
</dbReference>
<evidence type="ECO:0000313" key="5">
    <source>
        <dbReference type="WBParaSite" id="PDA_v2.g1799.t1"/>
    </source>
</evidence>
<feature type="domain" description="Calcineurin-like phosphoesterase" evidence="3">
    <location>
        <begin position="268"/>
        <end position="445"/>
    </location>
</feature>
<keyword evidence="2" id="KW-0472">Membrane</keyword>
<dbReference type="InterPro" id="IPR051158">
    <property type="entry name" value="Metallophosphoesterase_sf"/>
</dbReference>
<dbReference type="CDD" id="cd07385">
    <property type="entry name" value="MPP_YkuE_C"/>
    <property type="match status" value="1"/>
</dbReference>
<feature type="transmembrane region" description="Helical" evidence="2">
    <location>
        <begin position="92"/>
        <end position="114"/>
    </location>
</feature>
<keyword evidence="2" id="KW-1133">Transmembrane helix</keyword>
<dbReference type="AlphaFoldDB" id="A0A914PJA6"/>
<organism evidence="4 5">
    <name type="scientific">Panagrolaimus davidi</name>
    <dbReference type="NCBI Taxonomy" id="227884"/>
    <lineage>
        <taxon>Eukaryota</taxon>
        <taxon>Metazoa</taxon>
        <taxon>Ecdysozoa</taxon>
        <taxon>Nematoda</taxon>
        <taxon>Chromadorea</taxon>
        <taxon>Rhabditida</taxon>
        <taxon>Tylenchina</taxon>
        <taxon>Panagrolaimomorpha</taxon>
        <taxon>Panagrolaimoidea</taxon>
        <taxon>Panagrolaimidae</taxon>
        <taxon>Panagrolaimus</taxon>
    </lineage>
</organism>
<feature type="transmembrane region" description="Helical" evidence="2">
    <location>
        <begin position="135"/>
        <end position="156"/>
    </location>
</feature>
<proteinExistence type="predicted"/>
<dbReference type="Proteomes" id="UP000887578">
    <property type="component" value="Unplaced"/>
</dbReference>
<reference evidence="5" key="1">
    <citation type="submission" date="2022-11" db="UniProtKB">
        <authorList>
            <consortium name="WormBaseParasite"/>
        </authorList>
    </citation>
    <scope>IDENTIFICATION</scope>
</reference>
<dbReference type="InterPro" id="IPR029052">
    <property type="entry name" value="Metallo-depent_PP-like"/>
</dbReference>
<feature type="transmembrane region" description="Helical" evidence="2">
    <location>
        <begin position="64"/>
        <end position="86"/>
    </location>
</feature>
<name>A0A914PJA6_9BILA</name>
<feature type="transmembrane region" description="Helical" evidence="2">
    <location>
        <begin position="225"/>
        <end position="243"/>
    </location>
</feature>